<sequence>MSKTTYMLSENDEGGSTFSTLSTDVSDFIILVAIGIFKFFCSPFLEVSESDKSGLSEIVGSMEISISLVTDCVLSASSVDEFLINNSLPIVVDVWISDTPVIDAIGISSVIGNCSTSFNFFSEISVCSMHVLSKRSNTFFINSYPVLRYFQSHAYYCVKLLSQSHRPHYI</sequence>
<evidence type="ECO:0000313" key="1">
    <source>
        <dbReference type="EMBL" id="KAL0107663.1"/>
    </source>
</evidence>
<accession>A0AAW2EYC9</accession>
<name>A0AAW2EYC9_9HYME</name>
<protein>
    <submittedName>
        <fullName evidence="1">Uncharacterized protein</fullName>
    </submittedName>
</protein>
<comment type="caution">
    <text evidence="1">The sequence shown here is derived from an EMBL/GenBank/DDBJ whole genome shotgun (WGS) entry which is preliminary data.</text>
</comment>
<dbReference type="Proteomes" id="UP001430953">
    <property type="component" value="Unassembled WGS sequence"/>
</dbReference>
<dbReference type="EMBL" id="JADYXP020000016">
    <property type="protein sequence ID" value="KAL0107663.1"/>
    <property type="molecule type" value="Genomic_DNA"/>
</dbReference>
<reference evidence="1 2" key="1">
    <citation type="submission" date="2023-03" db="EMBL/GenBank/DDBJ databases">
        <title>High recombination rates correlate with genetic variation in Cardiocondyla obscurior ants.</title>
        <authorList>
            <person name="Errbii M."/>
        </authorList>
    </citation>
    <scope>NUCLEOTIDE SEQUENCE [LARGE SCALE GENOMIC DNA]</scope>
    <source>
        <strain evidence="1">Alpha-2009</strain>
        <tissue evidence="1">Whole body</tissue>
    </source>
</reference>
<organism evidence="1 2">
    <name type="scientific">Cardiocondyla obscurior</name>
    <dbReference type="NCBI Taxonomy" id="286306"/>
    <lineage>
        <taxon>Eukaryota</taxon>
        <taxon>Metazoa</taxon>
        <taxon>Ecdysozoa</taxon>
        <taxon>Arthropoda</taxon>
        <taxon>Hexapoda</taxon>
        <taxon>Insecta</taxon>
        <taxon>Pterygota</taxon>
        <taxon>Neoptera</taxon>
        <taxon>Endopterygota</taxon>
        <taxon>Hymenoptera</taxon>
        <taxon>Apocrita</taxon>
        <taxon>Aculeata</taxon>
        <taxon>Formicoidea</taxon>
        <taxon>Formicidae</taxon>
        <taxon>Myrmicinae</taxon>
        <taxon>Cardiocondyla</taxon>
    </lineage>
</organism>
<dbReference type="AlphaFoldDB" id="A0AAW2EYC9"/>
<proteinExistence type="predicted"/>
<gene>
    <name evidence="1" type="ORF">PUN28_014757</name>
</gene>
<evidence type="ECO:0000313" key="2">
    <source>
        <dbReference type="Proteomes" id="UP001430953"/>
    </source>
</evidence>
<keyword evidence="2" id="KW-1185">Reference proteome</keyword>